<keyword evidence="1" id="KW-0472">Membrane</keyword>
<accession>A0A2W4J5L3</accession>
<organism evidence="2">
    <name type="scientific">Thermocrispum agreste</name>
    <dbReference type="NCBI Taxonomy" id="37925"/>
    <lineage>
        <taxon>Bacteria</taxon>
        <taxon>Bacillati</taxon>
        <taxon>Actinomycetota</taxon>
        <taxon>Actinomycetes</taxon>
        <taxon>Pseudonocardiales</taxon>
        <taxon>Pseudonocardiaceae</taxon>
        <taxon>Thermocrispum</taxon>
    </lineage>
</organism>
<keyword evidence="1" id="KW-0812">Transmembrane</keyword>
<dbReference type="EMBL" id="QGUI01000575">
    <property type="protein sequence ID" value="PZM94560.1"/>
    <property type="molecule type" value="Genomic_DNA"/>
</dbReference>
<dbReference type="AlphaFoldDB" id="A0A2W4J5L3"/>
<feature type="transmembrane region" description="Helical" evidence="1">
    <location>
        <begin position="47"/>
        <end position="66"/>
    </location>
</feature>
<gene>
    <name evidence="2" type="ORF">DIU77_13980</name>
</gene>
<proteinExistence type="predicted"/>
<evidence type="ECO:0000256" key="1">
    <source>
        <dbReference type="SAM" id="Phobius"/>
    </source>
</evidence>
<comment type="caution">
    <text evidence="2">The sequence shown here is derived from an EMBL/GenBank/DDBJ whole genome shotgun (WGS) entry which is preliminary data.</text>
</comment>
<name>A0A2W4J5L3_9PSEU</name>
<protein>
    <submittedName>
        <fullName evidence="2">Uncharacterized protein</fullName>
    </submittedName>
</protein>
<sequence>MLRLFLDKPFGVTLAYGVLGSAFMPFLAISLMLLLNSRRIGQEGRSGWLSNVLLTACAALFLTLLVTDIAGRLS</sequence>
<feature type="transmembrane region" description="Helical" evidence="1">
    <location>
        <begin position="12"/>
        <end position="35"/>
    </location>
</feature>
<reference evidence="2" key="1">
    <citation type="submission" date="2018-05" db="EMBL/GenBank/DDBJ databases">
        <authorList>
            <person name="Lanie J.A."/>
            <person name="Ng W.-L."/>
            <person name="Kazmierczak K.M."/>
            <person name="Andrzejewski T.M."/>
            <person name="Davidsen T.M."/>
            <person name="Wayne K.J."/>
            <person name="Tettelin H."/>
            <person name="Glass J.I."/>
            <person name="Rusch D."/>
            <person name="Podicherti R."/>
            <person name="Tsui H.-C.T."/>
            <person name="Winkler M.E."/>
        </authorList>
    </citation>
    <scope>NUCLEOTIDE SEQUENCE</scope>
    <source>
        <strain evidence="2">ZC4RG45</strain>
    </source>
</reference>
<evidence type="ECO:0000313" key="2">
    <source>
        <dbReference type="EMBL" id="PZM94560.1"/>
    </source>
</evidence>
<keyword evidence="1" id="KW-1133">Transmembrane helix</keyword>